<accession>A0A6M3IXP3</accession>
<keyword evidence="1" id="KW-0812">Transmembrane</keyword>
<reference evidence="2" key="1">
    <citation type="submission" date="2020-03" db="EMBL/GenBank/DDBJ databases">
        <title>The deep terrestrial virosphere.</title>
        <authorList>
            <person name="Holmfeldt K."/>
            <person name="Nilsson E."/>
            <person name="Simone D."/>
            <person name="Lopez-Fernandez M."/>
            <person name="Wu X."/>
            <person name="de Brujin I."/>
            <person name="Lundin D."/>
            <person name="Andersson A."/>
            <person name="Bertilsson S."/>
            <person name="Dopson M."/>
        </authorList>
    </citation>
    <scope>NUCLEOTIDE SEQUENCE</scope>
    <source>
        <strain evidence="3">MM415A00956</strain>
        <strain evidence="2">MM415B00781</strain>
    </source>
</reference>
<dbReference type="AlphaFoldDB" id="A0A6M3IXP3"/>
<evidence type="ECO:0000256" key="1">
    <source>
        <dbReference type="SAM" id="Phobius"/>
    </source>
</evidence>
<keyword evidence="1" id="KW-1133">Transmembrane helix</keyword>
<sequence length="80" mass="9343">MNEQDRKLWREQWELLARLEERTANIYHLTEKQEEHLRELNGAVSENTSFRKGISFTMKLVSTIIGALITALVTKAKGLW</sequence>
<evidence type="ECO:0000313" key="2">
    <source>
        <dbReference type="EMBL" id="QJA62436.1"/>
    </source>
</evidence>
<evidence type="ECO:0000313" key="3">
    <source>
        <dbReference type="EMBL" id="QJA78994.1"/>
    </source>
</evidence>
<name>A0A6M3IXP3_9ZZZZ</name>
<feature type="transmembrane region" description="Helical" evidence="1">
    <location>
        <begin position="56"/>
        <end position="74"/>
    </location>
</feature>
<keyword evidence="1" id="KW-0472">Membrane</keyword>
<gene>
    <name evidence="3" type="ORF">MM415A00956_0020</name>
    <name evidence="2" type="ORF">MM415B00781_0013</name>
</gene>
<proteinExistence type="predicted"/>
<dbReference type="EMBL" id="MT141471">
    <property type="protein sequence ID" value="QJA62436.1"/>
    <property type="molecule type" value="Genomic_DNA"/>
</dbReference>
<organism evidence="2">
    <name type="scientific">viral metagenome</name>
    <dbReference type="NCBI Taxonomy" id="1070528"/>
    <lineage>
        <taxon>unclassified sequences</taxon>
        <taxon>metagenomes</taxon>
        <taxon>organismal metagenomes</taxon>
    </lineage>
</organism>
<protein>
    <submittedName>
        <fullName evidence="2">Uncharacterized protein</fullName>
    </submittedName>
</protein>
<dbReference type="EMBL" id="MT142362">
    <property type="protein sequence ID" value="QJA78994.1"/>
    <property type="molecule type" value="Genomic_DNA"/>
</dbReference>